<feature type="transmembrane region" description="Helical" evidence="1">
    <location>
        <begin position="123"/>
        <end position="144"/>
    </location>
</feature>
<dbReference type="EMBL" id="MN740411">
    <property type="protein sequence ID" value="QHU05333.1"/>
    <property type="molecule type" value="Genomic_DNA"/>
</dbReference>
<name>A0A6C0JIX9_9ZZZZ</name>
<feature type="transmembrane region" description="Helical" evidence="1">
    <location>
        <begin position="39"/>
        <end position="59"/>
    </location>
</feature>
<accession>A0A6C0JIX9</accession>
<reference evidence="2" key="1">
    <citation type="journal article" date="2020" name="Nature">
        <title>Giant virus diversity and host interactions through global metagenomics.</title>
        <authorList>
            <person name="Schulz F."/>
            <person name="Roux S."/>
            <person name="Paez-Espino D."/>
            <person name="Jungbluth S."/>
            <person name="Walsh D.A."/>
            <person name="Denef V.J."/>
            <person name="McMahon K.D."/>
            <person name="Konstantinidis K.T."/>
            <person name="Eloe-Fadrosh E.A."/>
            <person name="Kyrpides N.C."/>
            <person name="Woyke T."/>
        </authorList>
    </citation>
    <scope>NUCLEOTIDE SEQUENCE</scope>
    <source>
        <strain evidence="2">GVMAG-M-3300027734-16</strain>
    </source>
</reference>
<feature type="transmembrane region" description="Helical" evidence="1">
    <location>
        <begin position="181"/>
        <end position="205"/>
    </location>
</feature>
<keyword evidence="1" id="KW-1133">Transmembrane helix</keyword>
<keyword evidence="1" id="KW-0812">Transmembrane</keyword>
<keyword evidence="1" id="KW-0472">Membrane</keyword>
<evidence type="ECO:0000256" key="1">
    <source>
        <dbReference type="SAM" id="Phobius"/>
    </source>
</evidence>
<evidence type="ECO:0000313" key="2">
    <source>
        <dbReference type="EMBL" id="QHU05333.1"/>
    </source>
</evidence>
<protein>
    <submittedName>
        <fullName evidence="2">Uncharacterized protein</fullName>
    </submittedName>
</protein>
<feature type="transmembrane region" description="Helical" evidence="1">
    <location>
        <begin position="71"/>
        <end position="93"/>
    </location>
</feature>
<feature type="transmembrane region" description="Helical" evidence="1">
    <location>
        <begin position="150"/>
        <end position="169"/>
    </location>
</feature>
<dbReference type="AlphaFoldDB" id="A0A6C0JIX9"/>
<feature type="transmembrane region" description="Helical" evidence="1">
    <location>
        <begin position="6"/>
        <end position="27"/>
    </location>
</feature>
<sequence length="303" mass="32045">MDPWEIAFIVVITLVGLYIGGFGLYKYKDYLPPGLIEAPFALVTFLGNLMPFALIAYGFAGDIINQDGVRLSIPSFAAVGAIFVVGIVSKLIATNGGTDLSNQETSGLVWCTIPGLEAVESPYFPTAIMSTMVIAFYYMCWAWTTPSKLSWPLAMMFAIVYTVQLLAFMNGECSASYIPPFGGILGSILISTVLGIVIGSISWAATGKAASLSPFNIPLGSASGASGCMPGESRVANGCREAFTEHFSDKKLRCDPGYAEVQGACVEATTTGGHSQQVQGGDENTFVAELYKNGRLVTDSIAA</sequence>
<organism evidence="2">
    <name type="scientific">viral metagenome</name>
    <dbReference type="NCBI Taxonomy" id="1070528"/>
    <lineage>
        <taxon>unclassified sequences</taxon>
        <taxon>metagenomes</taxon>
        <taxon>organismal metagenomes</taxon>
    </lineage>
</organism>
<proteinExistence type="predicted"/>